<evidence type="ECO:0000256" key="6">
    <source>
        <dbReference type="ARBA" id="ARBA00022989"/>
    </source>
</evidence>
<feature type="domain" description="CBS" evidence="12">
    <location>
        <begin position="218"/>
        <end position="277"/>
    </location>
</feature>
<evidence type="ECO:0000256" key="8">
    <source>
        <dbReference type="ARBA" id="ARBA00023136"/>
    </source>
</evidence>
<gene>
    <name evidence="14" type="ORF">E3O49_10055</name>
</gene>
<reference evidence="14 15" key="1">
    <citation type="submission" date="2019-03" db="EMBL/GenBank/DDBJ databases">
        <title>Genomics of glacier-inhabiting Cryobacterium strains.</title>
        <authorList>
            <person name="Liu Q."/>
            <person name="Xin Y.-H."/>
        </authorList>
    </citation>
    <scope>NUCLEOTIDE SEQUENCE [LARGE SCALE GENOMIC DNA]</scope>
    <source>
        <strain evidence="15">TMT1-22</strain>
    </source>
</reference>
<feature type="transmembrane region" description="Helical" evidence="11">
    <location>
        <begin position="104"/>
        <end position="124"/>
    </location>
</feature>
<dbReference type="CDD" id="cd04590">
    <property type="entry name" value="CBS_pair_CorC_HlyC_assoc"/>
    <property type="match status" value="1"/>
</dbReference>
<dbReference type="AlphaFoldDB" id="A0AAQ2HFN7"/>
<keyword evidence="6 10" id="KW-1133">Transmembrane helix</keyword>
<dbReference type="Proteomes" id="UP000297403">
    <property type="component" value="Unassembled WGS sequence"/>
</dbReference>
<evidence type="ECO:0000256" key="10">
    <source>
        <dbReference type="PROSITE-ProRule" id="PRU01193"/>
    </source>
</evidence>
<evidence type="ECO:0000256" key="5">
    <source>
        <dbReference type="ARBA" id="ARBA00022737"/>
    </source>
</evidence>
<feature type="domain" description="CNNM transmembrane" evidence="13">
    <location>
        <begin position="1"/>
        <end position="204"/>
    </location>
</feature>
<dbReference type="SUPFAM" id="SSF54631">
    <property type="entry name" value="CBS-domain pair"/>
    <property type="match status" value="1"/>
</dbReference>
<name>A0AAQ2HFN7_9MICO</name>
<dbReference type="Pfam" id="PF01595">
    <property type="entry name" value="CNNM"/>
    <property type="match status" value="1"/>
</dbReference>
<evidence type="ECO:0000313" key="14">
    <source>
        <dbReference type="EMBL" id="TFC46146.1"/>
    </source>
</evidence>
<dbReference type="SUPFAM" id="SSF56176">
    <property type="entry name" value="FAD-binding/transporter-associated domain-like"/>
    <property type="match status" value="1"/>
</dbReference>
<organism evidence="14 15">
    <name type="scientific">Cryobacterium shii</name>
    <dbReference type="NCBI Taxonomy" id="1259235"/>
    <lineage>
        <taxon>Bacteria</taxon>
        <taxon>Bacillati</taxon>
        <taxon>Actinomycetota</taxon>
        <taxon>Actinomycetes</taxon>
        <taxon>Micrococcales</taxon>
        <taxon>Microbacteriaceae</taxon>
        <taxon>Cryobacterium</taxon>
    </lineage>
</organism>
<dbReference type="PANTHER" id="PTHR43099">
    <property type="entry name" value="UPF0053 PROTEIN YRKA"/>
    <property type="match status" value="1"/>
</dbReference>
<comment type="caution">
    <text evidence="14">The sequence shown here is derived from an EMBL/GenBank/DDBJ whole genome shotgun (WGS) entry which is preliminary data.</text>
</comment>
<dbReference type="InterPro" id="IPR051676">
    <property type="entry name" value="UPF0053_domain"/>
</dbReference>
<feature type="domain" description="CBS" evidence="12">
    <location>
        <begin position="282"/>
        <end position="339"/>
    </location>
</feature>
<evidence type="ECO:0000259" key="12">
    <source>
        <dbReference type="PROSITE" id="PS51371"/>
    </source>
</evidence>
<feature type="transmembrane region" description="Helical" evidence="11">
    <location>
        <begin position="60"/>
        <end position="84"/>
    </location>
</feature>
<dbReference type="InterPro" id="IPR046342">
    <property type="entry name" value="CBS_dom_sf"/>
</dbReference>
<dbReference type="InterPro" id="IPR000644">
    <property type="entry name" value="CBS_dom"/>
</dbReference>
<evidence type="ECO:0000256" key="7">
    <source>
        <dbReference type="ARBA" id="ARBA00023122"/>
    </source>
</evidence>
<comment type="similarity">
    <text evidence="2">Belongs to the UPF0053 family.</text>
</comment>
<feature type="transmembrane region" description="Helical" evidence="11">
    <location>
        <begin position="6"/>
        <end position="32"/>
    </location>
</feature>
<comment type="subcellular location">
    <subcellularLocation>
        <location evidence="1">Cell membrane</location>
        <topology evidence="1">Multi-pass membrane protein</topology>
    </subcellularLocation>
</comment>
<feature type="transmembrane region" description="Helical" evidence="11">
    <location>
        <begin position="136"/>
        <end position="158"/>
    </location>
</feature>
<dbReference type="PROSITE" id="PS51371">
    <property type="entry name" value="CBS"/>
    <property type="match status" value="2"/>
</dbReference>
<keyword evidence="8 10" id="KW-0472">Membrane</keyword>
<keyword evidence="7 9" id="KW-0129">CBS domain</keyword>
<evidence type="ECO:0000256" key="2">
    <source>
        <dbReference type="ARBA" id="ARBA00006337"/>
    </source>
</evidence>
<keyword evidence="3" id="KW-1003">Cell membrane</keyword>
<evidence type="ECO:0000256" key="1">
    <source>
        <dbReference type="ARBA" id="ARBA00004651"/>
    </source>
</evidence>
<dbReference type="EMBL" id="SOFY01000054">
    <property type="protein sequence ID" value="TFC46146.1"/>
    <property type="molecule type" value="Genomic_DNA"/>
</dbReference>
<dbReference type="RefSeq" id="WP_134364815.1">
    <property type="nucleotide sequence ID" value="NZ_SOFY01000054.1"/>
</dbReference>
<dbReference type="PROSITE" id="PS51846">
    <property type="entry name" value="CNNM"/>
    <property type="match status" value="1"/>
</dbReference>
<keyword evidence="4 10" id="KW-0812">Transmembrane</keyword>
<dbReference type="Pfam" id="PF03471">
    <property type="entry name" value="CorC_HlyC"/>
    <property type="match status" value="1"/>
</dbReference>
<dbReference type="PANTHER" id="PTHR43099:SF5">
    <property type="entry name" value="HLYC_CORC FAMILY TRANSPORTER"/>
    <property type="match status" value="1"/>
</dbReference>
<evidence type="ECO:0000256" key="3">
    <source>
        <dbReference type="ARBA" id="ARBA00022475"/>
    </source>
</evidence>
<sequence length="428" mass="46014">MDIHTLVNLGLVLLFVLTGGLFAATEMALVSLRESQLHRLRQQGSRGAKVAALARDPNKFLAGVQIGVTVAGFFSAAYGATTLAPDVTPLLVALGLPKGAADTLALVGMTLVIAYLSLVLGELVPKRFALQKAAGFSLVLAPPLLIFAAFMRPVIWFLSVSTNAVVRILGGDPHARTEQMSDEELRDLLHAHQGLEVEERRILTEVLNATDRTVAEVMRHRADVAFLSGTQSIAEAITQVRAMPYTRYPVIGRSVDDVTGFVHVRDLLDPESHPAATTVADITRSIVFLPGTNRILPAMTHLRRAGVHIAVVIDEYGGTDGIVTLEDLVEELVGEMRDERDEPVAAALDHFVGPGAARIVDGSVNIEDFAEFTGIELEDGPYETAAGFIVDRLGRLPVVGDTVPVGEYRLRVAAVEGRRITMIEVVSA</sequence>
<accession>A0AAQ2HFN7</accession>
<proteinExistence type="inferred from homology"/>
<dbReference type="InterPro" id="IPR005170">
    <property type="entry name" value="Transptr-assoc_dom"/>
</dbReference>
<dbReference type="SMART" id="SM01091">
    <property type="entry name" value="CorC_HlyC"/>
    <property type="match status" value="1"/>
</dbReference>
<keyword evidence="5" id="KW-0677">Repeat</keyword>
<dbReference type="Gene3D" id="3.10.580.10">
    <property type="entry name" value="CBS-domain"/>
    <property type="match status" value="1"/>
</dbReference>
<evidence type="ECO:0000256" key="4">
    <source>
        <dbReference type="ARBA" id="ARBA00022692"/>
    </source>
</evidence>
<dbReference type="GO" id="GO:0050660">
    <property type="term" value="F:flavin adenine dinucleotide binding"/>
    <property type="evidence" value="ECO:0007669"/>
    <property type="project" value="InterPro"/>
</dbReference>
<evidence type="ECO:0000256" key="11">
    <source>
        <dbReference type="SAM" id="Phobius"/>
    </source>
</evidence>
<dbReference type="Gene3D" id="3.30.465.10">
    <property type="match status" value="1"/>
</dbReference>
<dbReference type="GO" id="GO:0005886">
    <property type="term" value="C:plasma membrane"/>
    <property type="evidence" value="ECO:0007669"/>
    <property type="project" value="UniProtKB-SubCell"/>
</dbReference>
<evidence type="ECO:0000256" key="9">
    <source>
        <dbReference type="PROSITE-ProRule" id="PRU00703"/>
    </source>
</evidence>
<protein>
    <submittedName>
        <fullName evidence="14">HlyC/CorC family transporter</fullName>
    </submittedName>
</protein>
<dbReference type="InterPro" id="IPR016169">
    <property type="entry name" value="FAD-bd_PCMH_sub2"/>
</dbReference>
<evidence type="ECO:0000313" key="15">
    <source>
        <dbReference type="Proteomes" id="UP000297403"/>
    </source>
</evidence>
<dbReference type="Pfam" id="PF00571">
    <property type="entry name" value="CBS"/>
    <property type="match status" value="2"/>
</dbReference>
<dbReference type="InterPro" id="IPR036318">
    <property type="entry name" value="FAD-bd_PCMH-like_sf"/>
</dbReference>
<dbReference type="FunFam" id="3.10.580.10:FF:000002">
    <property type="entry name" value="Magnesium/cobalt efflux protein CorC"/>
    <property type="match status" value="1"/>
</dbReference>
<dbReference type="InterPro" id="IPR044751">
    <property type="entry name" value="Ion_transp-like_CBS"/>
</dbReference>
<evidence type="ECO:0000259" key="13">
    <source>
        <dbReference type="PROSITE" id="PS51846"/>
    </source>
</evidence>
<keyword evidence="15" id="KW-1185">Reference proteome</keyword>
<dbReference type="InterPro" id="IPR002550">
    <property type="entry name" value="CNNM"/>
</dbReference>